<dbReference type="PROSITE" id="PS50943">
    <property type="entry name" value="HTH_CROC1"/>
    <property type="match status" value="1"/>
</dbReference>
<accession>A0A143H993</accession>
<reference evidence="7 8" key="1">
    <citation type="journal article" date="2016" name="Genome Announc.">
        <title>Whole-Genome Sequence of Rummeliibacillus stabekisii Strain PP9 Isolated from Antarctic Soil.</title>
        <authorList>
            <person name="da Mota F.F."/>
            <person name="Vollu R.E."/>
            <person name="Jurelevicius D."/>
            <person name="Seldin L."/>
        </authorList>
    </citation>
    <scope>NUCLEOTIDE SEQUENCE [LARGE SCALE GENOMIC DNA]</scope>
    <source>
        <strain evidence="7 8">PP9</strain>
    </source>
</reference>
<dbReference type="SUPFAM" id="SSF53822">
    <property type="entry name" value="Periplasmic binding protein-like I"/>
    <property type="match status" value="1"/>
</dbReference>
<dbReference type="SMART" id="SM00354">
    <property type="entry name" value="HTH_LACI"/>
    <property type="match status" value="1"/>
</dbReference>
<evidence type="ECO:0000256" key="3">
    <source>
        <dbReference type="ARBA" id="ARBA00023125"/>
    </source>
</evidence>
<gene>
    <name evidence="7" type="ORF">ATY39_00825</name>
</gene>
<proteinExistence type="predicted"/>
<keyword evidence="8" id="KW-1185">Reference proteome</keyword>
<evidence type="ECO:0000259" key="6">
    <source>
        <dbReference type="PROSITE" id="PS50943"/>
    </source>
</evidence>
<keyword evidence="3" id="KW-0238">DNA-binding</keyword>
<dbReference type="InterPro" id="IPR010982">
    <property type="entry name" value="Lambda_DNA-bd_dom_sf"/>
</dbReference>
<sequence length="324" mass="35670">MVTIRDVGKHAGVSVATVSRYLNDKGYVSEETKNVLKKSIQELGYKPNQMARSLSTKKTNIIGLLVPDITNPFFPELAKAVEETAFSNGYTVVLCNSSEQQEKEKHYIQSLQQNYAAGLIVTTNYTEAEYYRHIKLPIVALDRRLDPTIPTVTTNNVEGAKMATNYLLEQGCKHILCIRGPQGIGVAEDRMKGFLEVVNNAQDIQVETITSPFEFTEAEQKAFNILSAFPTIDGVFAASDASAIGAMKAAQSLGRKIPDDIQIVGFDGISLGALVTPELTTVAQDIYHLGKVATELLLKKIKEEPIDNHLIELPTELVIRRSTK</sequence>
<dbReference type="Gene3D" id="1.10.260.40">
    <property type="entry name" value="lambda repressor-like DNA-binding domains"/>
    <property type="match status" value="1"/>
</dbReference>
<dbReference type="STRING" id="241244.ATY39_00825"/>
<dbReference type="OrthoDB" id="9796186at2"/>
<evidence type="ECO:0000313" key="8">
    <source>
        <dbReference type="Proteomes" id="UP000076021"/>
    </source>
</evidence>
<keyword evidence="2" id="KW-0805">Transcription regulation</keyword>
<dbReference type="AlphaFoldDB" id="A0A143H993"/>
<dbReference type="Gene3D" id="3.40.50.2300">
    <property type="match status" value="2"/>
</dbReference>
<dbReference type="PROSITE" id="PS50932">
    <property type="entry name" value="HTH_LACI_2"/>
    <property type="match status" value="1"/>
</dbReference>
<dbReference type="InterPro" id="IPR001761">
    <property type="entry name" value="Peripla_BP/Lac1_sug-bd_dom"/>
</dbReference>
<dbReference type="InterPro" id="IPR000843">
    <property type="entry name" value="HTH_LacI"/>
</dbReference>
<dbReference type="Proteomes" id="UP000076021">
    <property type="component" value="Chromosome"/>
</dbReference>
<dbReference type="CDD" id="cd01392">
    <property type="entry name" value="HTH_LacI"/>
    <property type="match status" value="1"/>
</dbReference>
<dbReference type="CDD" id="cd06291">
    <property type="entry name" value="PBP1_Qymf-like"/>
    <property type="match status" value="1"/>
</dbReference>
<evidence type="ECO:0000313" key="7">
    <source>
        <dbReference type="EMBL" id="AMW98086.1"/>
    </source>
</evidence>
<protein>
    <submittedName>
        <fullName evidence="7">Transcriptional regulator</fullName>
    </submittedName>
</protein>
<dbReference type="SUPFAM" id="SSF47413">
    <property type="entry name" value="lambda repressor-like DNA-binding domains"/>
    <property type="match status" value="1"/>
</dbReference>
<evidence type="ECO:0000256" key="4">
    <source>
        <dbReference type="ARBA" id="ARBA00023163"/>
    </source>
</evidence>
<keyword evidence="4" id="KW-0804">Transcription</keyword>
<dbReference type="PANTHER" id="PTHR30146:SF95">
    <property type="entry name" value="RIBOSE OPERON REPRESSOR"/>
    <property type="match status" value="1"/>
</dbReference>
<dbReference type="GO" id="GO:0003700">
    <property type="term" value="F:DNA-binding transcription factor activity"/>
    <property type="evidence" value="ECO:0007669"/>
    <property type="project" value="TreeGrafter"/>
</dbReference>
<feature type="domain" description="HTH cro/C1-type" evidence="6">
    <location>
        <begin position="3"/>
        <end position="43"/>
    </location>
</feature>
<dbReference type="EMBL" id="CP014806">
    <property type="protein sequence ID" value="AMW98086.1"/>
    <property type="molecule type" value="Genomic_DNA"/>
</dbReference>
<dbReference type="PRINTS" id="PR00036">
    <property type="entry name" value="HTHLACI"/>
</dbReference>
<evidence type="ECO:0000256" key="2">
    <source>
        <dbReference type="ARBA" id="ARBA00023015"/>
    </source>
</evidence>
<dbReference type="Pfam" id="PF00356">
    <property type="entry name" value="LacI"/>
    <property type="match status" value="1"/>
</dbReference>
<dbReference type="PANTHER" id="PTHR30146">
    <property type="entry name" value="LACI-RELATED TRANSCRIPTIONAL REPRESSOR"/>
    <property type="match status" value="1"/>
</dbReference>
<evidence type="ECO:0000256" key="1">
    <source>
        <dbReference type="ARBA" id="ARBA00022491"/>
    </source>
</evidence>
<organism evidence="7 8">
    <name type="scientific">Rummeliibacillus stabekisii</name>
    <dbReference type="NCBI Taxonomy" id="241244"/>
    <lineage>
        <taxon>Bacteria</taxon>
        <taxon>Bacillati</taxon>
        <taxon>Bacillota</taxon>
        <taxon>Bacilli</taxon>
        <taxon>Bacillales</taxon>
        <taxon>Caryophanaceae</taxon>
        <taxon>Rummeliibacillus</taxon>
    </lineage>
</organism>
<dbReference type="InterPro" id="IPR028082">
    <property type="entry name" value="Peripla_BP_I"/>
</dbReference>
<name>A0A143H993_9BACL</name>
<keyword evidence="1" id="KW-0678">Repressor</keyword>
<evidence type="ECO:0000259" key="5">
    <source>
        <dbReference type="PROSITE" id="PS50932"/>
    </source>
</evidence>
<dbReference type="RefSeq" id="WP_066784425.1">
    <property type="nucleotide sequence ID" value="NZ_CP014806.1"/>
</dbReference>
<dbReference type="GO" id="GO:0000976">
    <property type="term" value="F:transcription cis-regulatory region binding"/>
    <property type="evidence" value="ECO:0007669"/>
    <property type="project" value="TreeGrafter"/>
</dbReference>
<dbReference type="Pfam" id="PF00532">
    <property type="entry name" value="Peripla_BP_1"/>
    <property type="match status" value="1"/>
</dbReference>
<feature type="domain" description="HTH lacI-type" evidence="5">
    <location>
        <begin position="2"/>
        <end position="56"/>
    </location>
</feature>
<dbReference type="KEGG" id="rst:ATY39_00825"/>
<dbReference type="InterPro" id="IPR001387">
    <property type="entry name" value="Cro/C1-type_HTH"/>
</dbReference>
<reference evidence="8" key="2">
    <citation type="submission" date="2016-03" db="EMBL/GenBank/DDBJ databases">
        <authorList>
            <person name="Ploux O."/>
        </authorList>
    </citation>
    <scope>NUCLEOTIDE SEQUENCE [LARGE SCALE GENOMIC DNA]</scope>
    <source>
        <strain evidence="8">PP9</strain>
    </source>
</reference>